<reference evidence="10 11" key="1">
    <citation type="submission" date="2009-04" db="EMBL/GenBank/DDBJ databases">
        <authorList>
            <person name="Reysenbach A.-L."/>
            <person name="Heidelberg J.F."/>
            <person name="Nelson W.C."/>
        </authorList>
    </citation>
    <scope>NUCLEOTIDE SEQUENCE [LARGE SCALE GENOMIC DNA]</scope>
    <source>
        <strain evidence="10 11">SS-5</strain>
    </source>
</reference>
<evidence type="ECO:0000313" key="11">
    <source>
        <dbReference type="Proteomes" id="UP000005540"/>
    </source>
</evidence>
<protein>
    <submittedName>
        <fullName evidence="10">Putative glycosyl transferase</fullName>
    </submittedName>
</protein>
<comment type="subcellular location">
    <subcellularLocation>
        <location evidence="1">Cell membrane</location>
        <topology evidence="1">Multi-pass membrane protein</topology>
    </subcellularLocation>
</comment>
<dbReference type="GO" id="GO:0005886">
    <property type="term" value="C:plasma membrane"/>
    <property type="evidence" value="ECO:0007669"/>
    <property type="project" value="UniProtKB-SubCell"/>
</dbReference>
<gene>
    <name evidence="10" type="ORF">SULYE_1551</name>
</gene>
<dbReference type="GO" id="GO:0016763">
    <property type="term" value="F:pentosyltransferase activity"/>
    <property type="evidence" value="ECO:0007669"/>
    <property type="project" value="TreeGrafter"/>
</dbReference>
<accession>C4FLU7</accession>
<dbReference type="PANTHER" id="PTHR33908:SF3">
    <property type="entry name" value="UNDECAPRENYL PHOSPHATE-ALPHA-4-AMINO-4-DEOXY-L-ARABINOSE ARABINOSYL TRANSFERASE"/>
    <property type="match status" value="1"/>
</dbReference>
<dbReference type="RefSeq" id="WP_007547957.1">
    <property type="nucleotide sequence ID" value="NZ_ABZS01000181.1"/>
</dbReference>
<feature type="transmembrane region" description="Helical" evidence="8">
    <location>
        <begin position="114"/>
        <end position="133"/>
    </location>
</feature>
<evidence type="ECO:0000256" key="7">
    <source>
        <dbReference type="ARBA" id="ARBA00023136"/>
    </source>
</evidence>
<dbReference type="InterPro" id="IPR003342">
    <property type="entry name" value="ArnT-like_N"/>
</dbReference>
<dbReference type="AlphaFoldDB" id="C4FLU7"/>
<feature type="transmembrane region" description="Helical" evidence="8">
    <location>
        <begin position="255"/>
        <end position="280"/>
    </location>
</feature>
<dbReference type="Pfam" id="PF02366">
    <property type="entry name" value="PMT"/>
    <property type="match status" value="1"/>
</dbReference>
<proteinExistence type="predicted"/>
<evidence type="ECO:0000256" key="4">
    <source>
        <dbReference type="ARBA" id="ARBA00022679"/>
    </source>
</evidence>
<evidence type="ECO:0000259" key="9">
    <source>
        <dbReference type="Pfam" id="PF02366"/>
    </source>
</evidence>
<evidence type="ECO:0000256" key="3">
    <source>
        <dbReference type="ARBA" id="ARBA00022676"/>
    </source>
</evidence>
<sequence length="512" mass="59374">MDTRKIDYNLILIGLFSFFLFSLNIGGVSIFSLDEAKNASCAREMLESKNFIVPTFNYELRTDKPPLHYYFMMLSYLIFGVSEFSARFFSSVFGSLTVMITYVFSKKIFSTKTAILSTIVLISSLHFVFQFHMAVPDPYLIFFINLAFFSFYLFYKFKEEKYLWTLYATLGFGMLAKGIVAIVLPFFIIFAFLFSAEKSISVIKSLKLHKGLILTALISLPWYVLVSIETNFQWTKEFFLKHNISRFTDPMEGHGGVFLITILFVLIGMLPFSIFTYQSVKETLKNRLNPDYLYLGLIVLIYTGFFSISKTKLPNYTAPVYPAFAILLSLTLLKIRNYLFSLIFYLIFTASLPFVLYIILKNDKNLYLLANYSFYFLILAVGGLSALIYFKDIKKVILSLFISSVAMSITLYTVILPEIDKYSSVRIILNYMEKDRPVGYYKRYNPAFSFYLKKKIIPLNSKQDVENFIKSGRVYILTRDEYLEELKDIKDLKVIIQKKDLFENSVSVLISN</sequence>
<keyword evidence="4 10" id="KW-0808">Transferase</keyword>
<evidence type="ECO:0000256" key="6">
    <source>
        <dbReference type="ARBA" id="ARBA00022989"/>
    </source>
</evidence>
<feature type="transmembrane region" description="Helical" evidence="8">
    <location>
        <begin position="396"/>
        <end position="416"/>
    </location>
</feature>
<dbReference type="InterPro" id="IPR050297">
    <property type="entry name" value="LipidA_mod_glycosyltrf_83"/>
</dbReference>
<evidence type="ECO:0000256" key="5">
    <source>
        <dbReference type="ARBA" id="ARBA00022692"/>
    </source>
</evidence>
<keyword evidence="11" id="KW-1185">Reference proteome</keyword>
<dbReference type="GO" id="GO:0009103">
    <property type="term" value="P:lipopolysaccharide biosynthetic process"/>
    <property type="evidence" value="ECO:0007669"/>
    <property type="project" value="UniProtKB-ARBA"/>
</dbReference>
<evidence type="ECO:0000256" key="2">
    <source>
        <dbReference type="ARBA" id="ARBA00022475"/>
    </source>
</evidence>
<dbReference type="PANTHER" id="PTHR33908">
    <property type="entry name" value="MANNOSYLTRANSFERASE YKCB-RELATED"/>
    <property type="match status" value="1"/>
</dbReference>
<keyword evidence="7 8" id="KW-0472">Membrane</keyword>
<feature type="transmembrane region" description="Helical" evidence="8">
    <location>
        <begin position="69"/>
        <end position="102"/>
    </location>
</feature>
<keyword evidence="6 8" id="KW-1133">Transmembrane helix</keyword>
<name>C4FLU7_9AQUI</name>
<organism evidence="10 11">
    <name type="scientific">Sulfurihydrogenibium yellowstonense SS-5</name>
    <dbReference type="NCBI Taxonomy" id="432331"/>
    <lineage>
        <taxon>Bacteria</taxon>
        <taxon>Pseudomonadati</taxon>
        <taxon>Aquificota</taxon>
        <taxon>Aquificia</taxon>
        <taxon>Aquificales</taxon>
        <taxon>Hydrogenothermaceae</taxon>
        <taxon>Sulfurihydrogenibium</taxon>
    </lineage>
</organism>
<feature type="transmembrane region" description="Helical" evidence="8">
    <location>
        <begin position="316"/>
        <end position="333"/>
    </location>
</feature>
<feature type="transmembrane region" description="Helical" evidence="8">
    <location>
        <begin position="167"/>
        <end position="192"/>
    </location>
</feature>
<dbReference type="OrthoDB" id="9775035at2"/>
<keyword evidence="2" id="KW-1003">Cell membrane</keyword>
<feature type="domain" description="ArnT-like N-terminal" evidence="9">
    <location>
        <begin position="42"/>
        <end position="228"/>
    </location>
</feature>
<dbReference type="Proteomes" id="UP000005540">
    <property type="component" value="Unassembled WGS sequence"/>
</dbReference>
<evidence type="ECO:0000313" key="10">
    <source>
        <dbReference type="EMBL" id="EEP59952.1"/>
    </source>
</evidence>
<comment type="caution">
    <text evidence="10">The sequence shown here is derived from an EMBL/GenBank/DDBJ whole genome shotgun (WGS) entry which is preliminary data.</text>
</comment>
<feature type="transmembrane region" description="Helical" evidence="8">
    <location>
        <begin position="12"/>
        <end position="33"/>
    </location>
</feature>
<feature type="transmembrane region" description="Helical" evidence="8">
    <location>
        <begin position="292"/>
        <end position="309"/>
    </location>
</feature>
<dbReference type="GO" id="GO:0010041">
    <property type="term" value="P:response to iron(III) ion"/>
    <property type="evidence" value="ECO:0007669"/>
    <property type="project" value="TreeGrafter"/>
</dbReference>
<feature type="transmembrane region" description="Helical" evidence="8">
    <location>
        <begin position="339"/>
        <end position="360"/>
    </location>
</feature>
<evidence type="ECO:0000256" key="8">
    <source>
        <dbReference type="SAM" id="Phobius"/>
    </source>
</evidence>
<keyword evidence="3" id="KW-0328">Glycosyltransferase</keyword>
<evidence type="ECO:0000256" key="1">
    <source>
        <dbReference type="ARBA" id="ARBA00004651"/>
    </source>
</evidence>
<feature type="transmembrane region" description="Helical" evidence="8">
    <location>
        <begin position="212"/>
        <end position="234"/>
    </location>
</feature>
<dbReference type="EMBL" id="ABZS01000181">
    <property type="protein sequence ID" value="EEP59952.1"/>
    <property type="molecule type" value="Genomic_DNA"/>
</dbReference>
<feature type="transmembrane region" description="Helical" evidence="8">
    <location>
        <begin position="372"/>
        <end position="390"/>
    </location>
</feature>
<feature type="transmembrane region" description="Helical" evidence="8">
    <location>
        <begin position="139"/>
        <end position="155"/>
    </location>
</feature>
<keyword evidence="5 8" id="KW-0812">Transmembrane</keyword>